<dbReference type="InterPro" id="IPR018246">
    <property type="entry name" value="AP_endonuc_F2_Zn_BS"/>
</dbReference>
<keyword evidence="10" id="KW-1185">Reference proteome</keyword>
<dbReference type="Pfam" id="PF01261">
    <property type="entry name" value="AP_endonuc_2"/>
    <property type="match status" value="1"/>
</dbReference>
<keyword evidence="6" id="KW-0862">Zinc</keyword>
<feature type="domain" description="Xylose isomerase-like TIM barrel" evidence="8">
    <location>
        <begin position="93"/>
        <end position="346"/>
    </location>
</feature>
<evidence type="ECO:0000313" key="9">
    <source>
        <dbReference type="EMBL" id="KAF8821302.1"/>
    </source>
</evidence>
<dbReference type="NCBIfam" id="TIGR00587">
    <property type="entry name" value="nfo"/>
    <property type="match status" value="1"/>
</dbReference>
<keyword evidence="3" id="KW-0479">Metal-binding</keyword>
<comment type="cofactor">
    <cofactor evidence="1">
        <name>Zn(2+)</name>
        <dbReference type="ChEBI" id="CHEBI:29105"/>
    </cofactor>
</comment>
<dbReference type="Gene3D" id="3.20.20.150">
    <property type="entry name" value="Divalent-metal-dependent TIM barrel enzymes"/>
    <property type="match status" value="1"/>
</dbReference>
<proteinExistence type="inferred from homology"/>
<evidence type="ECO:0000256" key="4">
    <source>
        <dbReference type="ARBA" id="ARBA00022763"/>
    </source>
</evidence>
<dbReference type="PROSITE" id="PS51432">
    <property type="entry name" value="AP_NUCLEASE_F2_4"/>
    <property type="match status" value="1"/>
</dbReference>
<dbReference type="SMART" id="SM00518">
    <property type="entry name" value="AP2Ec"/>
    <property type="match status" value="1"/>
</dbReference>
<gene>
    <name evidence="9" type="ORF">IE077_002178</name>
</gene>
<dbReference type="PROSITE" id="PS00731">
    <property type="entry name" value="AP_NUCLEASE_F2_3"/>
    <property type="match status" value="1"/>
</dbReference>
<keyword evidence="5" id="KW-0378">Hydrolase</keyword>
<accession>A0ABQ7JBD1</accession>
<dbReference type="PANTHER" id="PTHR21445:SF0">
    <property type="entry name" value="APURINIC-APYRIMIDINIC ENDONUCLEASE"/>
    <property type="match status" value="1"/>
</dbReference>
<evidence type="ECO:0000256" key="1">
    <source>
        <dbReference type="ARBA" id="ARBA00001947"/>
    </source>
</evidence>
<organism evidence="9 10">
    <name type="scientific">Cardiosporidium cionae</name>
    <dbReference type="NCBI Taxonomy" id="476202"/>
    <lineage>
        <taxon>Eukaryota</taxon>
        <taxon>Sar</taxon>
        <taxon>Alveolata</taxon>
        <taxon>Apicomplexa</taxon>
        <taxon>Aconoidasida</taxon>
        <taxon>Nephromycida</taxon>
        <taxon>Cardiosporidium</taxon>
    </lineage>
</organism>
<dbReference type="PROSITE" id="PS00729">
    <property type="entry name" value="AP_NUCLEASE_F2_1"/>
    <property type="match status" value="1"/>
</dbReference>
<keyword evidence="4" id="KW-0227">DNA damage</keyword>
<dbReference type="EMBL" id="JADAQX010000197">
    <property type="protein sequence ID" value="KAF8821302.1"/>
    <property type="molecule type" value="Genomic_DNA"/>
</dbReference>
<keyword evidence="7" id="KW-0234">DNA repair</keyword>
<evidence type="ECO:0000256" key="2">
    <source>
        <dbReference type="ARBA" id="ARBA00005340"/>
    </source>
</evidence>
<comment type="caution">
    <text evidence="9">The sequence shown here is derived from an EMBL/GenBank/DDBJ whole genome shotgun (WGS) entry which is preliminary data.</text>
</comment>
<evidence type="ECO:0000256" key="7">
    <source>
        <dbReference type="ARBA" id="ARBA00023204"/>
    </source>
</evidence>
<dbReference type="InterPro" id="IPR013022">
    <property type="entry name" value="Xyl_isomerase-like_TIM-brl"/>
</dbReference>
<protein>
    <submittedName>
        <fullName evidence="9">Endonuclease IV APN</fullName>
    </submittedName>
</protein>
<dbReference type="CDD" id="cd00019">
    <property type="entry name" value="AP2Ec"/>
    <property type="match status" value="1"/>
</dbReference>
<dbReference type="HAMAP" id="MF_00152">
    <property type="entry name" value="Nfo"/>
    <property type="match status" value="1"/>
</dbReference>
<evidence type="ECO:0000259" key="8">
    <source>
        <dbReference type="Pfam" id="PF01261"/>
    </source>
</evidence>
<comment type="similarity">
    <text evidence="2">Belongs to the AP endonuclease 2 family.</text>
</comment>
<evidence type="ECO:0000256" key="5">
    <source>
        <dbReference type="ARBA" id="ARBA00022801"/>
    </source>
</evidence>
<dbReference type="SUPFAM" id="SSF51658">
    <property type="entry name" value="Xylose isomerase-like"/>
    <property type="match status" value="1"/>
</dbReference>
<dbReference type="NCBIfam" id="NF002199">
    <property type="entry name" value="PRK01060.1-4"/>
    <property type="match status" value="1"/>
</dbReference>
<evidence type="ECO:0000313" key="10">
    <source>
        <dbReference type="Proteomes" id="UP000823046"/>
    </source>
</evidence>
<dbReference type="Proteomes" id="UP000823046">
    <property type="component" value="Unassembled WGS sequence"/>
</dbReference>
<evidence type="ECO:0000256" key="3">
    <source>
        <dbReference type="ARBA" id="ARBA00022723"/>
    </source>
</evidence>
<dbReference type="PROSITE" id="PS00730">
    <property type="entry name" value="AP_NUCLEASE_F2_2"/>
    <property type="match status" value="1"/>
</dbReference>
<keyword evidence="9" id="KW-0540">Nuclease</keyword>
<reference evidence="9 10" key="1">
    <citation type="journal article" date="2020" name="bioRxiv">
        <title>Metabolic contributions of an alphaproteobacterial endosymbiont in the apicomplexan Cardiosporidium cionae.</title>
        <authorList>
            <person name="Hunter E.S."/>
            <person name="Paight C.J."/>
            <person name="Lane C.E."/>
        </authorList>
    </citation>
    <scope>NUCLEOTIDE SEQUENCE [LARGE SCALE GENOMIC DNA]</scope>
    <source>
        <strain evidence="9">ESH_2018</strain>
    </source>
</reference>
<keyword evidence="9" id="KW-0255">Endonuclease</keyword>
<dbReference type="InterPro" id="IPR001719">
    <property type="entry name" value="AP_endonuc_2"/>
</dbReference>
<dbReference type="InterPro" id="IPR036237">
    <property type="entry name" value="Xyl_isomerase-like_sf"/>
</dbReference>
<name>A0ABQ7JBD1_9APIC</name>
<evidence type="ECO:0000256" key="6">
    <source>
        <dbReference type="ARBA" id="ARBA00022833"/>
    </source>
</evidence>
<dbReference type="GO" id="GO:0004519">
    <property type="term" value="F:endonuclease activity"/>
    <property type="evidence" value="ECO:0007669"/>
    <property type="project" value="UniProtKB-KW"/>
</dbReference>
<dbReference type="PANTHER" id="PTHR21445">
    <property type="entry name" value="ENDONUCLEASE IV ENDODEOXYRIBONUCLEASE IV"/>
    <property type="match status" value="1"/>
</dbReference>
<sequence>MARTVSKAAAAAKKASLTIKKVGKSKVPLSSPSLSSESAPINNHGDVSSQKWKLFLQQQENAHIVQKFVGAHISAAGGVENAPQNCFNIAGQAFACFLKNQRSWAFSPLTPENIEGFKTACHSFKLSPNLYVLPHGSYLINMANPDPSKREKSYGAFLEDIRRCEALGIRLYNFHPGSTVGECSVDESISFLADAINRVHTETANVICVVENMAGQKNMIGSNFEDLKKLLNQIIDKTRIGICLDTCHLFAAGYDIRTAEKFDAVLLEFDKNVGLHYLMAIHLNDSKAGLNSGLDRHENIGKGQIGLECFQFLMNDSRFSNMPLILETPDVKKDGSIWRKEIQQLYQMIKKK</sequence>